<evidence type="ECO:0000256" key="3">
    <source>
        <dbReference type="ARBA" id="ARBA00022692"/>
    </source>
</evidence>
<feature type="transmembrane region" description="Helical" evidence="10">
    <location>
        <begin position="297"/>
        <end position="318"/>
    </location>
</feature>
<dbReference type="HOGENOM" id="CLU_015263_0_0_11"/>
<gene>
    <name evidence="11" type="ORF">HMPREF9244_01314</name>
</gene>
<feature type="transmembrane region" description="Helical" evidence="10">
    <location>
        <begin position="388"/>
        <end position="412"/>
    </location>
</feature>
<dbReference type="GeneID" id="35868076"/>
<evidence type="ECO:0000256" key="2">
    <source>
        <dbReference type="ARBA" id="ARBA00022448"/>
    </source>
</evidence>
<feature type="transmembrane region" description="Helical" evidence="10">
    <location>
        <begin position="349"/>
        <end position="367"/>
    </location>
</feature>
<dbReference type="PANTHER" id="PTHR43427">
    <property type="entry name" value="CHLORIDE CHANNEL PROTEIN CLC-E"/>
    <property type="match status" value="1"/>
</dbReference>
<comment type="subcellular location">
    <subcellularLocation>
        <location evidence="1">Membrane</location>
        <topology evidence="1">Multi-pass membrane protein</topology>
    </subcellularLocation>
</comment>
<evidence type="ECO:0000256" key="10">
    <source>
        <dbReference type="SAM" id="Phobius"/>
    </source>
</evidence>
<name>U1SE65_9BIFI</name>
<protein>
    <submittedName>
        <fullName evidence="11">Chloride transporter, ClC family</fullName>
    </submittedName>
</protein>
<keyword evidence="9" id="KW-0407">Ion channel</keyword>
<feature type="transmembrane region" description="Helical" evidence="10">
    <location>
        <begin position="150"/>
        <end position="177"/>
    </location>
</feature>
<keyword evidence="12" id="KW-1185">Reference proteome</keyword>
<evidence type="ECO:0000256" key="9">
    <source>
        <dbReference type="ARBA" id="ARBA00023303"/>
    </source>
</evidence>
<evidence type="ECO:0000256" key="7">
    <source>
        <dbReference type="ARBA" id="ARBA00023173"/>
    </source>
</evidence>
<dbReference type="GO" id="GO:0034707">
    <property type="term" value="C:chloride channel complex"/>
    <property type="evidence" value="ECO:0007669"/>
    <property type="project" value="UniProtKB-KW"/>
</dbReference>
<keyword evidence="6 10" id="KW-0472">Membrane</keyword>
<proteinExistence type="predicted"/>
<keyword evidence="2" id="KW-0813">Transport</keyword>
<dbReference type="GO" id="GO:0005254">
    <property type="term" value="F:chloride channel activity"/>
    <property type="evidence" value="ECO:0007669"/>
    <property type="project" value="UniProtKB-KW"/>
</dbReference>
<feature type="transmembrane region" description="Helical" evidence="10">
    <location>
        <begin position="258"/>
        <end position="277"/>
    </location>
</feature>
<keyword evidence="8" id="KW-0868">Chloride</keyword>
<dbReference type="Gene3D" id="1.10.3080.10">
    <property type="entry name" value="Clc chloride channel"/>
    <property type="match status" value="1"/>
</dbReference>
<evidence type="ECO:0000256" key="1">
    <source>
        <dbReference type="ARBA" id="ARBA00004141"/>
    </source>
</evidence>
<evidence type="ECO:0000256" key="6">
    <source>
        <dbReference type="ARBA" id="ARBA00023136"/>
    </source>
</evidence>
<dbReference type="AlphaFoldDB" id="U1SE65"/>
<keyword evidence="7" id="KW-0869">Chloride channel</keyword>
<reference evidence="11 12" key="1">
    <citation type="submission" date="2013-08" db="EMBL/GenBank/DDBJ databases">
        <authorList>
            <person name="Weinstock G."/>
            <person name="Sodergren E."/>
            <person name="Wylie T."/>
            <person name="Fulton L."/>
            <person name="Fulton R."/>
            <person name="Fronick C."/>
            <person name="O'Laughlin M."/>
            <person name="Godfrey J."/>
            <person name="Miner T."/>
            <person name="Herter B."/>
            <person name="Appelbaum E."/>
            <person name="Cordes M."/>
            <person name="Lek S."/>
            <person name="Wollam A."/>
            <person name="Pepin K.H."/>
            <person name="Palsikar V.B."/>
            <person name="Mitreva M."/>
            <person name="Wilson R.K."/>
        </authorList>
    </citation>
    <scope>NUCLEOTIDE SEQUENCE [LARGE SCALE GENOMIC DNA]</scope>
    <source>
        <strain evidence="11 12">F0580</strain>
    </source>
</reference>
<dbReference type="RefSeq" id="WP_021618434.1">
    <property type="nucleotide sequence ID" value="NZ_KE952645.1"/>
</dbReference>
<dbReference type="InterPro" id="IPR014743">
    <property type="entry name" value="Cl-channel_core"/>
</dbReference>
<keyword evidence="4 10" id="KW-1133">Transmembrane helix</keyword>
<dbReference type="Proteomes" id="UP000016519">
    <property type="component" value="Unassembled WGS sequence"/>
</dbReference>
<dbReference type="InterPro" id="IPR050368">
    <property type="entry name" value="ClC-type_chloride_channel"/>
</dbReference>
<feature type="transmembrane region" description="Helical" evidence="10">
    <location>
        <begin position="224"/>
        <end position="242"/>
    </location>
</feature>
<sequence length="418" mass="43575">MEQTRQENSMRDIGVLLMVIVVAGPLIGVAAASLSLLLEMTQHVMLGGVESVAHPEGVSLPIRRVVSILVASFVAAVIWWLIRRRHTIPSVGQAVHGKSMPVLASLVHIIAQIFIVGSGLSIGRETAPRELGALIGQKLSGLLRVSTQDMALITACCAGAGFAGVYDAPLAGMFFAVEMLLVDVSIRTVGVALGTSVIAAFSASLIRGNAAFYHIDPIVVSPRLIAMCMIIGPIMGVFGYFFRRGTSWASQHQTRSIHILWQLPLVGTVTAAIAFYLPQIMGNGRGLAQTAYNAKNHTVIILLLVLAVLKTVITIATVKSGASGGVLTPAIAAGGAIGAVIAICATPFLPGLSISVVALIASAAFLATSQKAPLMASCLMIELSHSSVHALVAVGTAVALSVLVSHTLTAFFSQRNLR</sequence>
<comment type="caution">
    <text evidence="11">The sequence shown here is derived from an EMBL/GenBank/DDBJ whole genome shotgun (WGS) entry which is preliminary data.</text>
</comment>
<dbReference type="EMBL" id="AWSI01000036">
    <property type="protein sequence ID" value="ERH30233.1"/>
    <property type="molecule type" value="Genomic_DNA"/>
</dbReference>
<evidence type="ECO:0000256" key="8">
    <source>
        <dbReference type="ARBA" id="ARBA00023214"/>
    </source>
</evidence>
<evidence type="ECO:0000256" key="5">
    <source>
        <dbReference type="ARBA" id="ARBA00023065"/>
    </source>
</evidence>
<evidence type="ECO:0000256" key="4">
    <source>
        <dbReference type="ARBA" id="ARBA00022989"/>
    </source>
</evidence>
<feature type="transmembrane region" description="Helical" evidence="10">
    <location>
        <begin position="189"/>
        <end position="212"/>
    </location>
</feature>
<feature type="transmembrane region" description="Helical" evidence="10">
    <location>
        <begin position="325"/>
        <end position="343"/>
    </location>
</feature>
<dbReference type="STRING" id="419015.HMPREF3214_01297"/>
<dbReference type="PATRIC" id="fig|1321816.3.peg.1158"/>
<feature type="transmembrane region" description="Helical" evidence="10">
    <location>
        <begin position="12"/>
        <end position="38"/>
    </location>
</feature>
<feature type="transmembrane region" description="Helical" evidence="10">
    <location>
        <begin position="65"/>
        <end position="82"/>
    </location>
</feature>
<evidence type="ECO:0000313" key="12">
    <source>
        <dbReference type="Proteomes" id="UP000016519"/>
    </source>
</evidence>
<dbReference type="Pfam" id="PF00654">
    <property type="entry name" value="Voltage_CLC"/>
    <property type="match status" value="1"/>
</dbReference>
<dbReference type="SUPFAM" id="SSF81340">
    <property type="entry name" value="Clc chloride channel"/>
    <property type="match status" value="1"/>
</dbReference>
<accession>U1SE65</accession>
<organism evidence="11 12">
    <name type="scientific">Alloscardovia omnicolens F0580</name>
    <dbReference type="NCBI Taxonomy" id="1321816"/>
    <lineage>
        <taxon>Bacteria</taxon>
        <taxon>Bacillati</taxon>
        <taxon>Actinomycetota</taxon>
        <taxon>Actinomycetes</taxon>
        <taxon>Bifidobacteriales</taxon>
        <taxon>Bifidobacteriaceae</taxon>
        <taxon>Alloscardovia</taxon>
    </lineage>
</organism>
<dbReference type="InterPro" id="IPR001807">
    <property type="entry name" value="ClC"/>
</dbReference>
<dbReference type="PRINTS" id="PR00762">
    <property type="entry name" value="CLCHANNEL"/>
</dbReference>
<evidence type="ECO:0000313" key="11">
    <source>
        <dbReference type="EMBL" id="ERH30233.1"/>
    </source>
</evidence>
<dbReference type="PANTHER" id="PTHR43427:SF6">
    <property type="entry name" value="CHLORIDE CHANNEL PROTEIN CLC-E"/>
    <property type="match status" value="1"/>
</dbReference>
<keyword evidence="5" id="KW-0406">Ion transport</keyword>
<keyword evidence="3 10" id="KW-0812">Transmembrane</keyword>